<evidence type="ECO:0000313" key="8">
    <source>
        <dbReference type="Proteomes" id="UP000277179"/>
    </source>
</evidence>
<comment type="similarity">
    <text evidence="2">Belongs to the bacterial solute-binding protein 8 family.</text>
</comment>
<evidence type="ECO:0000259" key="6">
    <source>
        <dbReference type="PROSITE" id="PS50983"/>
    </source>
</evidence>
<dbReference type="Pfam" id="PF01497">
    <property type="entry name" value="Peripla_BP_2"/>
    <property type="match status" value="1"/>
</dbReference>
<name>A0A3M4PZ70_9PSED</name>
<dbReference type="CDD" id="cd01146">
    <property type="entry name" value="FhuD"/>
    <property type="match status" value="1"/>
</dbReference>
<dbReference type="AlphaFoldDB" id="A0A3M4PZ70"/>
<dbReference type="GO" id="GO:0030288">
    <property type="term" value="C:outer membrane-bounded periplasmic space"/>
    <property type="evidence" value="ECO:0007669"/>
    <property type="project" value="TreeGrafter"/>
</dbReference>
<dbReference type="PANTHER" id="PTHR30532">
    <property type="entry name" value="IRON III DICITRATE-BINDING PERIPLASMIC PROTEIN"/>
    <property type="match status" value="1"/>
</dbReference>
<dbReference type="PANTHER" id="PTHR30532:SF29">
    <property type="entry name" value="FE(3+) DICITRATE-BINDING PERIPLASMIC PROTEIN"/>
    <property type="match status" value="1"/>
</dbReference>
<dbReference type="GO" id="GO:1901678">
    <property type="term" value="P:iron coordination entity transport"/>
    <property type="evidence" value="ECO:0007669"/>
    <property type="project" value="UniProtKB-ARBA"/>
</dbReference>
<evidence type="ECO:0000256" key="4">
    <source>
        <dbReference type="ARBA" id="ARBA00022496"/>
    </source>
</evidence>
<keyword evidence="4" id="KW-0410">Iron transport</keyword>
<keyword evidence="4" id="KW-0408">Iron</keyword>
<dbReference type="SUPFAM" id="SSF53807">
    <property type="entry name" value="Helical backbone' metal receptor"/>
    <property type="match status" value="1"/>
</dbReference>
<evidence type="ECO:0000256" key="5">
    <source>
        <dbReference type="ARBA" id="ARBA00022729"/>
    </source>
</evidence>
<organism evidence="7 8">
    <name type="scientific">Pseudomonas salomonii</name>
    <dbReference type="NCBI Taxonomy" id="191391"/>
    <lineage>
        <taxon>Bacteria</taxon>
        <taxon>Pseudomonadati</taxon>
        <taxon>Pseudomonadota</taxon>
        <taxon>Gammaproteobacteria</taxon>
        <taxon>Pseudomonadales</taxon>
        <taxon>Pseudomonadaceae</taxon>
        <taxon>Pseudomonas</taxon>
    </lineage>
</organism>
<dbReference type="InterPro" id="IPR002491">
    <property type="entry name" value="ABC_transptr_periplasmic_BD"/>
</dbReference>
<dbReference type="Proteomes" id="UP000277179">
    <property type="component" value="Unassembled WGS sequence"/>
</dbReference>
<comment type="caution">
    <text evidence="7">The sequence shown here is derived from an EMBL/GenBank/DDBJ whole genome shotgun (WGS) entry which is preliminary data.</text>
</comment>
<feature type="domain" description="Fe/B12 periplasmic-binding" evidence="6">
    <location>
        <begin position="75"/>
        <end position="332"/>
    </location>
</feature>
<proteinExistence type="inferred from homology"/>
<dbReference type="PROSITE" id="PS50983">
    <property type="entry name" value="FE_B12_PBP"/>
    <property type="match status" value="1"/>
</dbReference>
<comment type="subcellular location">
    <subcellularLocation>
        <location evidence="1">Cell envelope</location>
    </subcellularLocation>
</comment>
<dbReference type="NCBIfam" id="NF008501">
    <property type="entry name" value="PRK11411.1"/>
    <property type="match status" value="1"/>
</dbReference>
<keyword evidence="3" id="KW-0813">Transport</keyword>
<evidence type="ECO:0000256" key="3">
    <source>
        <dbReference type="ARBA" id="ARBA00022448"/>
    </source>
</evidence>
<dbReference type="EMBL" id="RBRL01000388">
    <property type="protein sequence ID" value="RMQ83449.1"/>
    <property type="molecule type" value="Genomic_DNA"/>
</dbReference>
<dbReference type="Gene3D" id="3.40.50.1980">
    <property type="entry name" value="Nitrogenase molybdenum iron protein domain"/>
    <property type="match status" value="2"/>
</dbReference>
<accession>A0A3M4PZ70</accession>
<gene>
    <name evidence="7" type="ORF">ALP97_04828</name>
</gene>
<sequence>MFFDCIASIWNSTRRFPQPVQPGCFNAEVFVMRMLRSIPTLAACLLALSSSVLNAAPIDVNDGQHAVHLPDAPKRVVVLEFSFLDSLAAVDVTPVGAADDGDANRVLPRVRQAIGQWKSVGLRSQPSIEEIARLKPDLIVADLNRHQALYSDLASIAPTLLLPSRGEDYEGSLKSAELIGKALGKSPQMHARIAQNREHLQAIAKQIPAGASVLFGVAREDSFSVHGPDSYAGSVLQAIGLKVPLVRAKAAPTEFVSLEQLLALDPGWLLVGHYRRPSIVDTWSKQPLWQVLGAVRNHQVAEVDGDSWARNRGVLASEQIAEDTLAILKGGKAVLSQ</sequence>
<evidence type="ECO:0000256" key="1">
    <source>
        <dbReference type="ARBA" id="ARBA00004196"/>
    </source>
</evidence>
<keyword evidence="5" id="KW-0732">Signal</keyword>
<evidence type="ECO:0000313" key="7">
    <source>
        <dbReference type="EMBL" id="RMQ83449.1"/>
    </source>
</evidence>
<evidence type="ECO:0000256" key="2">
    <source>
        <dbReference type="ARBA" id="ARBA00008814"/>
    </source>
</evidence>
<protein>
    <recommendedName>
        <fullName evidence="6">Fe/B12 periplasmic-binding domain-containing protein</fullName>
    </recommendedName>
</protein>
<keyword evidence="4" id="KW-0406">Ion transport</keyword>
<dbReference type="InterPro" id="IPR051313">
    <property type="entry name" value="Bact_iron-sidero_bind"/>
</dbReference>
<reference evidence="7 8" key="1">
    <citation type="submission" date="2018-08" db="EMBL/GenBank/DDBJ databases">
        <title>Recombination of ecologically and evolutionarily significant loci maintains genetic cohesion in the Pseudomonas syringae species complex.</title>
        <authorList>
            <person name="Dillon M."/>
            <person name="Thakur S."/>
            <person name="Almeida R.N.D."/>
            <person name="Weir B.S."/>
            <person name="Guttman D.S."/>
        </authorList>
    </citation>
    <scope>NUCLEOTIDE SEQUENCE [LARGE SCALE GENOMIC DNA]</scope>
    <source>
        <strain evidence="7 8">ICMP 11288</strain>
    </source>
</reference>